<gene>
    <name evidence="2" type="primary">Sssca1</name>
    <name evidence="2" type="ORF">LOXCUR_R15850</name>
</gene>
<evidence type="ECO:0000313" key="3">
    <source>
        <dbReference type="Proteomes" id="UP000564784"/>
    </source>
</evidence>
<feature type="non-terminal residue" evidence="2">
    <location>
        <position position="90"/>
    </location>
</feature>
<dbReference type="PANTHER" id="PTHR16537">
    <property type="entry name" value="SJOEGREN SYNDROME/SCLERODERMA AUTOANTIGEN 1"/>
    <property type="match status" value="1"/>
</dbReference>
<evidence type="ECO:0000256" key="1">
    <source>
        <dbReference type="SAM" id="MobiDB-lite"/>
    </source>
</evidence>
<dbReference type="OrthoDB" id="28939at2759"/>
<dbReference type="AlphaFoldDB" id="A0A7K7IVN8"/>
<dbReference type="InterPro" id="IPR051888">
    <property type="entry name" value="UPF0148_domain"/>
</dbReference>
<reference evidence="2 3" key="1">
    <citation type="submission" date="2019-09" db="EMBL/GenBank/DDBJ databases">
        <title>Bird 10,000 Genomes (B10K) Project - Family phase.</title>
        <authorList>
            <person name="Zhang G."/>
        </authorList>
    </citation>
    <scope>NUCLEOTIDE SEQUENCE [LARGE SCALE GENOMIC DNA]</scope>
    <source>
        <strain evidence="2">OUT-0011</strain>
        <tissue evidence="2">Muscle</tissue>
    </source>
</reference>
<comment type="caution">
    <text evidence="2">The sequence shown here is derived from an EMBL/GenBank/DDBJ whole genome shotgun (WGS) entry which is preliminary data.</text>
</comment>
<dbReference type="Pfam" id="PF06677">
    <property type="entry name" value="Auto_anti-p27"/>
    <property type="match status" value="1"/>
</dbReference>
<sequence>VTVAPPGNRDPPGSLSGTDEAEARRERLDRASRAMGALLLRGYRMLGSSCPVCGTVLLQDKEQRLLCVSCQDPEGGHGTGGGRKLGGKRE</sequence>
<proteinExistence type="predicted"/>
<feature type="region of interest" description="Disordered" evidence="1">
    <location>
        <begin position="70"/>
        <end position="90"/>
    </location>
</feature>
<dbReference type="Proteomes" id="UP000564784">
    <property type="component" value="Unassembled WGS sequence"/>
</dbReference>
<dbReference type="InterPro" id="IPR009563">
    <property type="entry name" value="SSSCA1"/>
</dbReference>
<name>A0A7K7IVN8_LOXCU</name>
<evidence type="ECO:0000313" key="2">
    <source>
        <dbReference type="EMBL" id="NWY98320.1"/>
    </source>
</evidence>
<organism evidence="2 3">
    <name type="scientific">Loxia curvirostra</name>
    <name type="common">Red crossbill</name>
    <dbReference type="NCBI Taxonomy" id="64802"/>
    <lineage>
        <taxon>Eukaryota</taxon>
        <taxon>Metazoa</taxon>
        <taxon>Chordata</taxon>
        <taxon>Craniata</taxon>
        <taxon>Vertebrata</taxon>
        <taxon>Euteleostomi</taxon>
        <taxon>Archelosauria</taxon>
        <taxon>Archosauria</taxon>
        <taxon>Dinosauria</taxon>
        <taxon>Saurischia</taxon>
        <taxon>Theropoda</taxon>
        <taxon>Coelurosauria</taxon>
        <taxon>Aves</taxon>
        <taxon>Neognathae</taxon>
        <taxon>Neoaves</taxon>
        <taxon>Telluraves</taxon>
        <taxon>Australaves</taxon>
        <taxon>Passeriformes</taxon>
        <taxon>Passeroidea</taxon>
        <taxon>Fringillidae</taxon>
        <taxon>Carduelinae</taxon>
        <taxon>Loxia</taxon>
    </lineage>
</organism>
<dbReference type="EMBL" id="VZSM01004289">
    <property type="protein sequence ID" value="NWY98320.1"/>
    <property type="molecule type" value="Genomic_DNA"/>
</dbReference>
<keyword evidence="3" id="KW-1185">Reference proteome</keyword>
<accession>A0A7K7IVN8</accession>
<dbReference type="PANTHER" id="PTHR16537:SF1">
    <property type="entry name" value="PROTEIN ZNRD2"/>
    <property type="match status" value="1"/>
</dbReference>
<protein>
    <submittedName>
        <fullName evidence="2">SSA27 protein</fullName>
    </submittedName>
</protein>
<feature type="non-terminal residue" evidence="2">
    <location>
        <position position="1"/>
    </location>
</feature>
<feature type="region of interest" description="Disordered" evidence="1">
    <location>
        <begin position="1"/>
        <end position="26"/>
    </location>
</feature>